<feature type="domain" description="C-type lectin" evidence="4">
    <location>
        <begin position="81"/>
        <end position="196"/>
    </location>
</feature>
<dbReference type="GO" id="GO:0005886">
    <property type="term" value="C:plasma membrane"/>
    <property type="evidence" value="ECO:0007669"/>
    <property type="project" value="Ensembl"/>
</dbReference>
<gene>
    <name evidence="5 7" type="primary">CLEC7A</name>
</gene>
<dbReference type="GO" id="GO:0045087">
    <property type="term" value="P:innate immune response"/>
    <property type="evidence" value="ECO:0007669"/>
    <property type="project" value="TreeGrafter"/>
</dbReference>
<dbReference type="GO" id="GO:0043123">
    <property type="term" value="P:positive regulation of canonical NF-kappaB signal transduction"/>
    <property type="evidence" value="ECO:0007669"/>
    <property type="project" value="Ensembl"/>
</dbReference>
<dbReference type="GO" id="GO:0032491">
    <property type="term" value="P:detection of molecule of fungal origin"/>
    <property type="evidence" value="ECO:0007669"/>
    <property type="project" value="Ensembl"/>
</dbReference>
<protein>
    <submittedName>
        <fullName evidence="5">C-type lectin domain containing 7A</fullName>
    </submittedName>
    <submittedName>
        <fullName evidence="7">C-type lectin domain family 7 member A isoform X3</fullName>
    </submittedName>
</protein>
<keyword evidence="3" id="KW-0472">Membrane</keyword>
<dbReference type="OMA" id="NWIIHEK"/>
<dbReference type="GO" id="GO:1900017">
    <property type="term" value="P:positive regulation of cytokine production involved in inflammatory response"/>
    <property type="evidence" value="ECO:0007669"/>
    <property type="project" value="Ensembl"/>
</dbReference>
<dbReference type="GO" id="GO:0038187">
    <property type="term" value="F:pattern recognition receptor activity"/>
    <property type="evidence" value="ECO:0007669"/>
    <property type="project" value="Ensembl"/>
</dbReference>
<dbReference type="GO" id="GO:0005737">
    <property type="term" value="C:cytoplasm"/>
    <property type="evidence" value="ECO:0007669"/>
    <property type="project" value="Ensembl"/>
</dbReference>
<dbReference type="PANTHER" id="PTHR47218">
    <property type="entry name" value="C-TYPE LECTIN DOMAIN FAMILY 7 MEMBER A"/>
    <property type="match status" value="1"/>
</dbReference>
<dbReference type="Gene3D" id="3.10.100.10">
    <property type="entry name" value="Mannose-Binding Protein A, subunit A"/>
    <property type="match status" value="1"/>
</dbReference>
<dbReference type="GO" id="GO:0045429">
    <property type="term" value="P:positive regulation of nitric oxide biosynthetic process"/>
    <property type="evidence" value="ECO:0007669"/>
    <property type="project" value="Ensembl"/>
</dbReference>
<dbReference type="GO" id="GO:0009986">
    <property type="term" value="C:cell surface"/>
    <property type="evidence" value="ECO:0007669"/>
    <property type="project" value="Ensembl"/>
</dbReference>
<dbReference type="GeneID" id="103669135"/>
<evidence type="ECO:0000256" key="2">
    <source>
        <dbReference type="ARBA" id="ARBA00022734"/>
    </source>
</evidence>
<dbReference type="AlphaFoldDB" id="A0A384CLH5"/>
<dbReference type="PANTHER" id="PTHR47218:SF1">
    <property type="entry name" value="C-TYPE LECTIN DOMAIN FAMILY 7 MEMBER A"/>
    <property type="match status" value="1"/>
</dbReference>
<organism evidence="6 7">
    <name type="scientific">Ursus maritimus</name>
    <name type="common">Polar bear</name>
    <name type="synonym">Thalarctos maritimus</name>
    <dbReference type="NCBI Taxonomy" id="29073"/>
    <lineage>
        <taxon>Eukaryota</taxon>
        <taxon>Metazoa</taxon>
        <taxon>Chordata</taxon>
        <taxon>Craniata</taxon>
        <taxon>Vertebrata</taxon>
        <taxon>Euteleostomi</taxon>
        <taxon>Mammalia</taxon>
        <taxon>Eutheria</taxon>
        <taxon>Laurasiatheria</taxon>
        <taxon>Carnivora</taxon>
        <taxon>Caniformia</taxon>
        <taxon>Ursidae</taxon>
        <taxon>Ursus</taxon>
    </lineage>
</organism>
<reference evidence="7" key="2">
    <citation type="submission" date="2025-04" db="UniProtKB">
        <authorList>
            <consortium name="RefSeq"/>
        </authorList>
    </citation>
    <scope>IDENTIFICATION</scope>
    <source>
        <tissue evidence="7">Whole blood</tissue>
    </source>
</reference>
<dbReference type="GO" id="GO:0030335">
    <property type="term" value="P:positive regulation of cell migration"/>
    <property type="evidence" value="ECO:0007669"/>
    <property type="project" value="Ensembl"/>
</dbReference>
<dbReference type="InterPro" id="IPR001304">
    <property type="entry name" value="C-type_lectin-like"/>
</dbReference>
<keyword evidence="6" id="KW-1185">Reference proteome</keyword>
<keyword evidence="3" id="KW-0812">Transmembrane</keyword>
<dbReference type="Ensembl" id="ENSUMAT00000026371.1">
    <property type="protein sequence ID" value="ENSUMAP00000022247.1"/>
    <property type="gene ID" value="ENSUMAG00000016284.1"/>
</dbReference>
<dbReference type="GO" id="GO:0032735">
    <property type="term" value="P:positive regulation of interleukin-12 production"/>
    <property type="evidence" value="ECO:0007669"/>
    <property type="project" value="Ensembl"/>
</dbReference>
<dbReference type="STRING" id="29073.ENSUMAP00000022247"/>
<dbReference type="InterPro" id="IPR033992">
    <property type="entry name" value="NKR-like_CTLD"/>
</dbReference>
<dbReference type="CTD" id="64581"/>
<dbReference type="GO" id="GO:0008284">
    <property type="term" value="P:positive regulation of cell population proliferation"/>
    <property type="evidence" value="ECO:0007669"/>
    <property type="project" value="Ensembl"/>
</dbReference>
<dbReference type="OrthoDB" id="2142683at2759"/>
<dbReference type="InterPro" id="IPR016186">
    <property type="entry name" value="C-type_lectin-like/link_sf"/>
</dbReference>
<dbReference type="GeneTree" id="ENSGT00940000161161"/>
<keyword evidence="2" id="KW-0430">Lectin</keyword>
<dbReference type="GO" id="GO:0097190">
    <property type="term" value="P:apoptotic signaling pathway"/>
    <property type="evidence" value="ECO:0007669"/>
    <property type="project" value="Ensembl"/>
</dbReference>
<dbReference type="GO" id="GO:0001872">
    <property type="term" value="F:(1-&gt;3)-beta-D-glucan binding"/>
    <property type="evidence" value="ECO:0007669"/>
    <property type="project" value="Ensembl"/>
</dbReference>
<name>A0A384CLH5_URSMA</name>
<dbReference type="Proteomes" id="UP000261680">
    <property type="component" value="Unplaced"/>
</dbReference>
<dbReference type="GO" id="GO:1903431">
    <property type="term" value="P:positive regulation of cell maturation"/>
    <property type="evidence" value="ECO:0007669"/>
    <property type="project" value="Ensembl"/>
</dbReference>
<dbReference type="GO" id="GO:0032755">
    <property type="term" value="P:positive regulation of interleukin-6 production"/>
    <property type="evidence" value="ECO:0007669"/>
    <property type="project" value="Ensembl"/>
</dbReference>
<evidence type="ECO:0000256" key="3">
    <source>
        <dbReference type="SAM" id="Phobius"/>
    </source>
</evidence>
<dbReference type="GO" id="GO:0032729">
    <property type="term" value="P:positive regulation of type II interferon production"/>
    <property type="evidence" value="ECO:0007669"/>
    <property type="project" value="Ensembl"/>
</dbReference>
<evidence type="ECO:0000259" key="4">
    <source>
        <dbReference type="PROSITE" id="PS50041"/>
    </source>
</evidence>
<feature type="transmembrane region" description="Helical" evidence="3">
    <location>
        <begin position="46"/>
        <end position="70"/>
    </location>
</feature>
<evidence type="ECO:0000256" key="1">
    <source>
        <dbReference type="ARBA" id="ARBA00004167"/>
    </source>
</evidence>
<evidence type="ECO:0000313" key="6">
    <source>
        <dbReference type="Proteomes" id="UP000261680"/>
    </source>
</evidence>
<dbReference type="CDD" id="cd03593">
    <property type="entry name" value="CLECT_NK_receptors_like"/>
    <property type="match status" value="1"/>
</dbReference>
<dbReference type="GO" id="GO:0031334">
    <property type="term" value="P:positive regulation of protein-containing complex assembly"/>
    <property type="evidence" value="ECO:0007669"/>
    <property type="project" value="Ensembl"/>
</dbReference>
<dbReference type="SUPFAM" id="SSF56436">
    <property type="entry name" value="C-type lectin-like"/>
    <property type="match status" value="1"/>
</dbReference>
<dbReference type="GO" id="GO:0071639">
    <property type="term" value="P:positive regulation of monocyte chemotactic protein-1 production"/>
    <property type="evidence" value="ECO:0007669"/>
    <property type="project" value="Ensembl"/>
</dbReference>
<dbReference type="GO" id="GO:0006910">
    <property type="term" value="P:phagocytosis, recognition"/>
    <property type="evidence" value="ECO:0007669"/>
    <property type="project" value="Ensembl"/>
</dbReference>
<dbReference type="SMART" id="SM00034">
    <property type="entry name" value="CLECT"/>
    <property type="match status" value="1"/>
</dbReference>
<dbReference type="InterPro" id="IPR016187">
    <property type="entry name" value="CTDL_fold"/>
</dbReference>
<dbReference type="GO" id="GO:0002720">
    <property type="term" value="P:positive regulation of cytokine production involved in immune response"/>
    <property type="evidence" value="ECO:0007669"/>
    <property type="project" value="TreeGrafter"/>
</dbReference>
<dbReference type="GO" id="GO:0050766">
    <property type="term" value="P:positive regulation of phagocytosis"/>
    <property type="evidence" value="ECO:0007669"/>
    <property type="project" value="Ensembl"/>
</dbReference>
<accession>A0A384CLH5</accession>
<dbReference type="PROSITE" id="PS50041">
    <property type="entry name" value="C_TYPE_LECTIN_2"/>
    <property type="match status" value="1"/>
</dbReference>
<dbReference type="RefSeq" id="XP_008695681.1">
    <property type="nucleotide sequence ID" value="XM_008697459.2"/>
</dbReference>
<dbReference type="GO" id="GO:0032731">
    <property type="term" value="P:positive regulation of interleukin-1 beta production"/>
    <property type="evidence" value="ECO:0007669"/>
    <property type="project" value="Ensembl"/>
</dbReference>
<dbReference type="GO" id="GO:0016046">
    <property type="term" value="P:detection of fungus"/>
    <property type="evidence" value="ECO:0007669"/>
    <property type="project" value="Ensembl"/>
</dbReference>
<dbReference type="GO" id="GO:0032757">
    <property type="term" value="P:positive regulation of interleukin-8 production"/>
    <property type="evidence" value="ECO:0007669"/>
    <property type="project" value="Ensembl"/>
</dbReference>
<dbReference type="GO" id="GO:0032930">
    <property type="term" value="P:positive regulation of superoxide anion generation"/>
    <property type="evidence" value="ECO:0007669"/>
    <property type="project" value="Ensembl"/>
</dbReference>
<dbReference type="GO" id="GO:0090303">
    <property type="term" value="P:positive regulation of wound healing"/>
    <property type="evidence" value="ECO:0007669"/>
    <property type="project" value="Ensembl"/>
</dbReference>
<dbReference type="InterPro" id="IPR042808">
    <property type="entry name" value="CLEC7A"/>
</dbReference>
<dbReference type="GO" id="GO:0071226">
    <property type="term" value="P:cellular response to molecule of fungal origin"/>
    <property type="evidence" value="ECO:0007669"/>
    <property type="project" value="Ensembl"/>
</dbReference>
<dbReference type="GO" id="GO:0051251">
    <property type="term" value="P:positive regulation of lymphocyte activation"/>
    <property type="evidence" value="ECO:0007669"/>
    <property type="project" value="Ensembl"/>
</dbReference>
<proteinExistence type="predicted"/>
<reference evidence="5" key="1">
    <citation type="submission" date="2019-03" db="UniProtKB">
        <authorList>
            <consortium name="Ensembl"/>
        </authorList>
    </citation>
    <scope>IDENTIFICATION</scope>
</reference>
<dbReference type="GO" id="GO:0032760">
    <property type="term" value="P:positive regulation of tumor necrosis factor production"/>
    <property type="evidence" value="ECO:0007669"/>
    <property type="project" value="Ensembl"/>
</dbReference>
<evidence type="ECO:0000313" key="7">
    <source>
        <dbReference type="RefSeq" id="XP_008695681.1"/>
    </source>
</evidence>
<dbReference type="GO" id="GO:0032743">
    <property type="term" value="P:positive regulation of interleukin-2 production"/>
    <property type="evidence" value="ECO:0007669"/>
    <property type="project" value="Ensembl"/>
</dbReference>
<dbReference type="Pfam" id="PF00059">
    <property type="entry name" value="Lectin_C"/>
    <property type="match status" value="1"/>
</dbReference>
<comment type="subcellular location">
    <subcellularLocation>
        <location evidence="1">Membrane</location>
        <topology evidence="1">Single-pass membrane protein</topology>
    </subcellularLocation>
</comment>
<keyword evidence="3" id="KW-1133">Transmembrane helix</keyword>
<dbReference type="GO" id="GO:0002752">
    <property type="term" value="P:cell surface pattern recognition receptor signaling pathway"/>
    <property type="evidence" value="ECO:0007669"/>
    <property type="project" value="Ensembl"/>
</dbReference>
<evidence type="ECO:0000313" key="5">
    <source>
        <dbReference type="Ensembl" id="ENSUMAP00000022247"/>
    </source>
</evidence>
<dbReference type="GO" id="GO:0032733">
    <property type="term" value="P:positive regulation of interleukin-10 production"/>
    <property type="evidence" value="ECO:0007669"/>
    <property type="project" value="Ensembl"/>
</dbReference>
<sequence length="202" mass="22943">MESRSEVENLDEDGYTQLDFHSQGITGRPVIVKKVTWATSPRWRPIAVTLGILCLLILVIAVVLGTMGAFSSSCPPNWIIHKNNCYLFSTSLASWNRSKRQCSQLHSDLLKIDSAEELDFIVRQMSSRPDNSFWIGLSRQQTEGPWLWEDGSVFSSNLFQIRSTEAQENSSHNCVWIHLSIIYDQLCSVPSYSICEKKLSIK</sequence>
<dbReference type="GO" id="GO:0060267">
    <property type="term" value="P:positive regulation of respiratory burst"/>
    <property type="evidence" value="ECO:0007669"/>
    <property type="project" value="Ensembl"/>
</dbReference>